<dbReference type="InParanoid" id="D8UB94"/>
<feature type="region of interest" description="Disordered" evidence="1">
    <location>
        <begin position="88"/>
        <end position="204"/>
    </location>
</feature>
<dbReference type="GO" id="GO:0000492">
    <property type="term" value="P:box C/D snoRNP assembly"/>
    <property type="evidence" value="ECO:0007669"/>
    <property type="project" value="InterPro"/>
</dbReference>
<accession>D8UB94</accession>
<protein>
    <submittedName>
        <fullName evidence="2">Uncharacterized protein</fullName>
    </submittedName>
</protein>
<reference evidence="2 3" key="1">
    <citation type="journal article" date="2010" name="Science">
        <title>Genomic analysis of organismal complexity in the multicellular green alga Volvox carteri.</title>
        <authorList>
            <person name="Prochnik S.E."/>
            <person name="Umen J."/>
            <person name="Nedelcu A.M."/>
            <person name="Hallmann A."/>
            <person name="Miller S.M."/>
            <person name="Nishii I."/>
            <person name="Ferris P."/>
            <person name="Kuo A."/>
            <person name="Mitros T."/>
            <person name="Fritz-Laylin L.K."/>
            <person name="Hellsten U."/>
            <person name="Chapman J."/>
            <person name="Simakov O."/>
            <person name="Rensing S.A."/>
            <person name="Terry A."/>
            <person name="Pangilinan J."/>
            <person name="Kapitonov V."/>
            <person name="Jurka J."/>
            <person name="Salamov A."/>
            <person name="Shapiro H."/>
            <person name="Schmutz J."/>
            <person name="Grimwood J."/>
            <person name="Lindquist E."/>
            <person name="Lucas S."/>
            <person name="Grigoriev I.V."/>
            <person name="Schmitt R."/>
            <person name="Kirk D."/>
            <person name="Rokhsar D.S."/>
        </authorList>
    </citation>
    <scope>NUCLEOTIDE SEQUENCE [LARGE SCALE GENOMIC DNA]</scope>
    <source>
        <strain evidence="3">f. Nagariensis / Eve</strain>
    </source>
</reference>
<dbReference type="AlphaFoldDB" id="D8UB94"/>
<dbReference type="Proteomes" id="UP000001058">
    <property type="component" value="Unassembled WGS sequence"/>
</dbReference>
<feature type="compositionally biased region" description="Acidic residues" evidence="1">
    <location>
        <begin position="143"/>
        <end position="155"/>
    </location>
</feature>
<keyword evidence="3" id="KW-1185">Reference proteome</keyword>
<dbReference type="PANTHER" id="PTHR28674">
    <property type="entry name" value="SIMILAR TO DNA SEGMENT, CHR 10, WAYNE STATE UNIVERSITY 102,-EXPRESSED"/>
    <property type="match status" value="1"/>
</dbReference>
<evidence type="ECO:0000313" key="3">
    <source>
        <dbReference type="Proteomes" id="UP000001058"/>
    </source>
</evidence>
<dbReference type="STRING" id="3068.D8UB94"/>
<feature type="compositionally biased region" description="Low complexity" evidence="1">
    <location>
        <begin position="168"/>
        <end position="183"/>
    </location>
</feature>
<dbReference type="KEGG" id="vcn:VOLCADRAFT_119235"/>
<name>D8UB94_VOLCA</name>
<dbReference type="OrthoDB" id="1112980at2759"/>
<dbReference type="EMBL" id="GL378377">
    <property type="protein sequence ID" value="EFJ42964.1"/>
    <property type="molecule type" value="Genomic_DNA"/>
</dbReference>
<dbReference type="eggNOG" id="ENOG502RRFK">
    <property type="taxonomic scope" value="Eukaryota"/>
</dbReference>
<dbReference type="RefSeq" id="XP_002956004.1">
    <property type="nucleotide sequence ID" value="XM_002955958.1"/>
</dbReference>
<gene>
    <name evidence="2" type="ORF">VOLCADRAFT_119235</name>
</gene>
<feature type="compositionally biased region" description="Basic residues" evidence="1">
    <location>
        <begin position="188"/>
        <end position="197"/>
    </location>
</feature>
<dbReference type="GeneID" id="9615159"/>
<organism evidence="3">
    <name type="scientific">Volvox carteri f. nagariensis</name>
    <dbReference type="NCBI Taxonomy" id="3068"/>
    <lineage>
        <taxon>Eukaryota</taxon>
        <taxon>Viridiplantae</taxon>
        <taxon>Chlorophyta</taxon>
        <taxon>core chlorophytes</taxon>
        <taxon>Chlorophyceae</taxon>
        <taxon>CS clade</taxon>
        <taxon>Chlamydomonadales</taxon>
        <taxon>Volvocaceae</taxon>
        <taxon>Volvox</taxon>
    </lineage>
</organism>
<dbReference type="GO" id="GO:0062064">
    <property type="term" value="F:box C/D methylation guide snoRNP complex binding"/>
    <property type="evidence" value="ECO:0007669"/>
    <property type="project" value="TreeGrafter"/>
</dbReference>
<dbReference type="PANTHER" id="PTHR28674:SF1">
    <property type="entry name" value="NOP PROTEIN CHAPERONE 1"/>
    <property type="match status" value="1"/>
</dbReference>
<feature type="compositionally biased region" description="Gly residues" evidence="1">
    <location>
        <begin position="88"/>
        <end position="99"/>
    </location>
</feature>
<dbReference type="InterPro" id="IPR027921">
    <property type="entry name" value="NOPCHAP1"/>
</dbReference>
<feature type="compositionally biased region" description="Acidic residues" evidence="1">
    <location>
        <begin position="107"/>
        <end position="121"/>
    </location>
</feature>
<sequence length="204" mass="21691">MEGKTERREKLECPLVPALEQKLANMTRSRPVIGRAPRSAVLDKLASFLPQMAHENARLQQDMQDLACGLLELRDVAALRAAERAMEGQGGVLHSGGSGSSSSSSADDIDEDDSDDDDDEDFHLGDGDGELPKANTQGLEPMVVEEDEEEEEGVAEGEGAGGRGGVVGPRDGQAGLRRAGQGRSSANGRRRVAAKRSKLIEELS</sequence>
<evidence type="ECO:0000256" key="1">
    <source>
        <dbReference type="SAM" id="MobiDB-lite"/>
    </source>
</evidence>
<evidence type="ECO:0000313" key="2">
    <source>
        <dbReference type="EMBL" id="EFJ42964.1"/>
    </source>
</evidence>
<proteinExistence type="predicted"/>
<feature type="compositionally biased region" description="Gly residues" evidence="1">
    <location>
        <begin position="156"/>
        <end position="167"/>
    </location>
</feature>